<keyword evidence="3" id="KW-1185">Reference proteome</keyword>
<comment type="caution">
    <text evidence="2">The sequence shown here is derived from an EMBL/GenBank/DDBJ whole genome shotgun (WGS) entry which is preliminary data.</text>
</comment>
<name>A0A8J3CJJ2_9PSEU</name>
<evidence type="ECO:0000313" key="3">
    <source>
        <dbReference type="Proteomes" id="UP000637578"/>
    </source>
</evidence>
<evidence type="ECO:0000313" key="2">
    <source>
        <dbReference type="EMBL" id="GGM78438.1"/>
    </source>
</evidence>
<dbReference type="Proteomes" id="UP000637578">
    <property type="component" value="Unassembled WGS sequence"/>
</dbReference>
<protein>
    <submittedName>
        <fullName evidence="2">Uncharacterized protein</fullName>
    </submittedName>
</protein>
<evidence type="ECO:0000256" key="1">
    <source>
        <dbReference type="SAM" id="MobiDB-lite"/>
    </source>
</evidence>
<dbReference type="RefSeq" id="WP_189061457.1">
    <property type="nucleotide sequence ID" value="NZ_BMMK01000041.1"/>
</dbReference>
<organism evidence="2 3">
    <name type="scientific">Longimycelium tulufanense</name>
    <dbReference type="NCBI Taxonomy" id="907463"/>
    <lineage>
        <taxon>Bacteria</taxon>
        <taxon>Bacillati</taxon>
        <taxon>Actinomycetota</taxon>
        <taxon>Actinomycetes</taxon>
        <taxon>Pseudonocardiales</taxon>
        <taxon>Pseudonocardiaceae</taxon>
        <taxon>Longimycelium</taxon>
    </lineage>
</organism>
<reference evidence="2" key="1">
    <citation type="journal article" date="2014" name="Int. J. Syst. Evol. Microbiol.">
        <title>Complete genome sequence of Corynebacterium casei LMG S-19264T (=DSM 44701T), isolated from a smear-ripened cheese.</title>
        <authorList>
            <consortium name="US DOE Joint Genome Institute (JGI-PGF)"/>
            <person name="Walter F."/>
            <person name="Albersmeier A."/>
            <person name="Kalinowski J."/>
            <person name="Ruckert C."/>
        </authorList>
    </citation>
    <scope>NUCLEOTIDE SEQUENCE</scope>
    <source>
        <strain evidence="2">CGMCC 4.5737</strain>
    </source>
</reference>
<sequence length="62" mass="7048">MSTHTYTYTGPFRLVDLTLPTRSLRVERGTPVELTPDEAAALADHPDLRRVRRPKTPKESTE</sequence>
<proteinExistence type="predicted"/>
<dbReference type="AlphaFoldDB" id="A0A8J3CJJ2"/>
<feature type="region of interest" description="Disordered" evidence="1">
    <location>
        <begin position="28"/>
        <end position="62"/>
    </location>
</feature>
<dbReference type="EMBL" id="BMMK01000041">
    <property type="protein sequence ID" value="GGM78438.1"/>
    <property type="molecule type" value="Genomic_DNA"/>
</dbReference>
<gene>
    <name evidence="2" type="ORF">GCM10012275_56320</name>
</gene>
<accession>A0A8J3CJJ2</accession>
<reference evidence="2" key="2">
    <citation type="submission" date="2020-09" db="EMBL/GenBank/DDBJ databases">
        <authorList>
            <person name="Sun Q."/>
            <person name="Zhou Y."/>
        </authorList>
    </citation>
    <scope>NUCLEOTIDE SEQUENCE</scope>
    <source>
        <strain evidence="2">CGMCC 4.5737</strain>
    </source>
</reference>